<gene>
    <name evidence="2" type="ORF">A4H97_32725</name>
</gene>
<accession>A0A1V9EH57</accession>
<dbReference type="Gene3D" id="3.40.710.10">
    <property type="entry name" value="DD-peptidase/beta-lactamase superfamily"/>
    <property type="match status" value="1"/>
</dbReference>
<keyword evidence="3" id="KW-1185">Reference proteome</keyword>
<evidence type="ECO:0000313" key="2">
    <source>
        <dbReference type="EMBL" id="OQP45284.1"/>
    </source>
</evidence>
<comment type="caution">
    <text evidence="2">The sequence shown here is derived from an EMBL/GenBank/DDBJ whole genome shotgun (WGS) entry which is preliminary data.</text>
</comment>
<organism evidence="2 3">
    <name type="scientific">Niastella yeongjuensis</name>
    <dbReference type="NCBI Taxonomy" id="354355"/>
    <lineage>
        <taxon>Bacteria</taxon>
        <taxon>Pseudomonadati</taxon>
        <taxon>Bacteroidota</taxon>
        <taxon>Chitinophagia</taxon>
        <taxon>Chitinophagales</taxon>
        <taxon>Chitinophagaceae</taxon>
        <taxon>Niastella</taxon>
    </lineage>
</organism>
<evidence type="ECO:0000313" key="3">
    <source>
        <dbReference type="Proteomes" id="UP000192610"/>
    </source>
</evidence>
<dbReference type="InterPro" id="IPR012338">
    <property type="entry name" value="Beta-lactam/transpept-like"/>
</dbReference>
<dbReference type="InterPro" id="IPR001466">
    <property type="entry name" value="Beta-lactam-related"/>
</dbReference>
<reference evidence="3" key="1">
    <citation type="submission" date="2016-04" db="EMBL/GenBank/DDBJ databases">
        <authorList>
            <person name="Chen L."/>
            <person name="Zhuang W."/>
            <person name="Wang G."/>
        </authorList>
    </citation>
    <scope>NUCLEOTIDE SEQUENCE [LARGE SCALE GENOMIC DNA]</scope>
    <source>
        <strain evidence="3">17621</strain>
    </source>
</reference>
<dbReference type="EMBL" id="LVXG01000031">
    <property type="protein sequence ID" value="OQP45284.1"/>
    <property type="molecule type" value="Genomic_DNA"/>
</dbReference>
<dbReference type="RefSeq" id="WP_207631650.1">
    <property type="nucleotide sequence ID" value="NZ_FOCZ01000004.1"/>
</dbReference>
<dbReference type="PANTHER" id="PTHR43283:SF7">
    <property type="entry name" value="BETA-LACTAMASE-RELATED DOMAIN-CONTAINING PROTEIN"/>
    <property type="match status" value="1"/>
</dbReference>
<dbReference type="Pfam" id="PF00144">
    <property type="entry name" value="Beta-lactamase"/>
    <property type="match status" value="1"/>
</dbReference>
<feature type="domain" description="Beta-lactamase-related" evidence="1">
    <location>
        <begin position="1"/>
        <end position="246"/>
    </location>
</feature>
<protein>
    <recommendedName>
        <fullName evidence="1">Beta-lactamase-related domain-containing protein</fullName>
    </recommendedName>
</protein>
<sequence length="281" mass="31882">MRSISKSVVSACFGILVQQGKVKSTTQKVFDFFPEYKKQDTGFKSLLTIEHLLTMTSGLKWNEEVPYDNPDNSEIQMIRSGNPIEFILSQPMELAPGMQWKYNGGTTQLLAAIIERTSGQKLTEFAAENLFKPLGISQYEWFTYPGTTAYAAASGLRLRSRDLLKFGLVYLNNGEWNGKQVVPRKWVEVSVQPHLKQDRGDMNYGYQFWLFNDTAQGSPVNIIACVGNGDQRIFIDKARQLVIVITAGNYNKWNIKNGSAELSRRYIYPALTMDKTIKHIN</sequence>
<dbReference type="STRING" id="354355.SAMN05660816_02452"/>
<proteinExistence type="predicted"/>
<dbReference type="PANTHER" id="PTHR43283">
    <property type="entry name" value="BETA-LACTAMASE-RELATED"/>
    <property type="match status" value="1"/>
</dbReference>
<dbReference type="InterPro" id="IPR050789">
    <property type="entry name" value="Diverse_Enzym_Activities"/>
</dbReference>
<name>A0A1V9EH57_9BACT</name>
<evidence type="ECO:0000259" key="1">
    <source>
        <dbReference type="Pfam" id="PF00144"/>
    </source>
</evidence>
<dbReference type="AlphaFoldDB" id="A0A1V9EH57"/>
<dbReference type="SUPFAM" id="SSF56601">
    <property type="entry name" value="beta-lactamase/transpeptidase-like"/>
    <property type="match status" value="1"/>
</dbReference>
<dbReference type="Proteomes" id="UP000192610">
    <property type="component" value="Unassembled WGS sequence"/>
</dbReference>